<keyword evidence="2" id="KW-1185">Reference proteome</keyword>
<dbReference type="EMBL" id="UYRT01107559">
    <property type="protein sequence ID" value="VDN44848.1"/>
    <property type="molecule type" value="Genomic_DNA"/>
</dbReference>
<reference evidence="3" key="1">
    <citation type="submission" date="2016-06" db="UniProtKB">
        <authorList>
            <consortium name="WormBaseParasite"/>
        </authorList>
    </citation>
    <scope>IDENTIFICATION</scope>
</reference>
<dbReference type="WBParaSite" id="GPUH_0002594401-mRNA-1">
    <property type="protein sequence ID" value="GPUH_0002594401-mRNA-1"/>
    <property type="gene ID" value="GPUH_0002594401"/>
</dbReference>
<reference evidence="1 2" key="2">
    <citation type="submission" date="2018-11" db="EMBL/GenBank/DDBJ databases">
        <authorList>
            <consortium name="Pathogen Informatics"/>
        </authorList>
    </citation>
    <scope>NUCLEOTIDE SEQUENCE [LARGE SCALE GENOMIC DNA]</scope>
</reference>
<accession>A0A183EY73</accession>
<proteinExistence type="predicted"/>
<gene>
    <name evidence="1" type="ORF">GPUH_LOCUS25914</name>
</gene>
<evidence type="ECO:0000313" key="2">
    <source>
        <dbReference type="Proteomes" id="UP000271098"/>
    </source>
</evidence>
<sequence length="80" mass="8820">MQTDVTAAAARNAARVVEIHRGAVDDEVQRSFDVSAPDLPMDLENVAVSNEPLITPANMVNVIRNELNHFSENELTFDNI</sequence>
<organism evidence="3">
    <name type="scientific">Gongylonema pulchrum</name>
    <dbReference type="NCBI Taxonomy" id="637853"/>
    <lineage>
        <taxon>Eukaryota</taxon>
        <taxon>Metazoa</taxon>
        <taxon>Ecdysozoa</taxon>
        <taxon>Nematoda</taxon>
        <taxon>Chromadorea</taxon>
        <taxon>Rhabditida</taxon>
        <taxon>Spirurina</taxon>
        <taxon>Spiruromorpha</taxon>
        <taxon>Spiruroidea</taxon>
        <taxon>Gongylonematidae</taxon>
        <taxon>Gongylonema</taxon>
    </lineage>
</organism>
<dbReference type="OrthoDB" id="5954824at2759"/>
<protein>
    <submittedName>
        <fullName evidence="3">4-hydroxy-3-methylbut-2-en-1-yl diphosphate synthase</fullName>
    </submittedName>
</protein>
<evidence type="ECO:0000313" key="1">
    <source>
        <dbReference type="EMBL" id="VDN44848.1"/>
    </source>
</evidence>
<name>A0A183EY73_9BILA</name>
<dbReference type="AlphaFoldDB" id="A0A183EY73"/>
<dbReference type="Proteomes" id="UP000271098">
    <property type="component" value="Unassembled WGS sequence"/>
</dbReference>
<evidence type="ECO:0000313" key="3">
    <source>
        <dbReference type="WBParaSite" id="GPUH_0002594401-mRNA-1"/>
    </source>
</evidence>